<evidence type="ECO:0000313" key="12">
    <source>
        <dbReference type="EMBL" id="KRK82982.1"/>
    </source>
</evidence>
<dbReference type="OrthoDB" id="9788537at2"/>
<dbReference type="PANTHER" id="PTHR21098">
    <property type="entry name" value="RIBOFLAVIN SYNTHASE ALPHA CHAIN"/>
    <property type="match status" value="1"/>
</dbReference>
<dbReference type="InterPro" id="IPR026017">
    <property type="entry name" value="Lumazine-bd_dom"/>
</dbReference>
<dbReference type="NCBIfam" id="TIGR00187">
    <property type="entry name" value="ribE"/>
    <property type="match status" value="1"/>
</dbReference>
<comment type="pathway">
    <text evidence="3">Cofactor biosynthesis; riboflavin biosynthesis; riboflavin from 2-hydroxy-3-oxobutyl phosphate and 5-amino-6-(D-ribitylamino)uracil: step 2/2.</text>
</comment>
<dbReference type="SUPFAM" id="SSF63380">
    <property type="entry name" value="Riboflavin synthase domain-like"/>
    <property type="match status" value="2"/>
</dbReference>
<dbReference type="InterPro" id="IPR017938">
    <property type="entry name" value="Riboflavin_synthase-like_b-brl"/>
</dbReference>
<evidence type="ECO:0000256" key="1">
    <source>
        <dbReference type="ARBA" id="ARBA00000968"/>
    </source>
</evidence>
<keyword evidence="7" id="KW-0808">Transferase</keyword>
<feature type="repeat" description="Lumazine-binding" evidence="10">
    <location>
        <begin position="95"/>
        <end position="191"/>
    </location>
</feature>
<dbReference type="CDD" id="cd00402">
    <property type="entry name" value="Riboflavin_synthase_like"/>
    <property type="match status" value="1"/>
</dbReference>
<reference evidence="12 13" key="1">
    <citation type="journal article" date="2015" name="Genome Announc.">
        <title>Expanding the biotechnology potential of lactobacilli through comparative genomics of 213 strains and associated genera.</title>
        <authorList>
            <person name="Sun Z."/>
            <person name="Harris H.M."/>
            <person name="McCann A."/>
            <person name="Guo C."/>
            <person name="Argimon S."/>
            <person name="Zhang W."/>
            <person name="Yang X."/>
            <person name="Jeffery I.B."/>
            <person name="Cooney J.C."/>
            <person name="Kagawa T.F."/>
            <person name="Liu W."/>
            <person name="Song Y."/>
            <person name="Salvetti E."/>
            <person name="Wrobel A."/>
            <person name="Rasinkangas P."/>
            <person name="Parkhill J."/>
            <person name="Rea M.C."/>
            <person name="O'Sullivan O."/>
            <person name="Ritari J."/>
            <person name="Douillard F.P."/>
            <person name="Paul Ross R."/>
            <person name="Yang R."/>
            <person name="Briner A.E."/>
            <person name="Felis G.E."/>
            <person name="de Vos W.M."/>
            <person name="Barrangou R."/>
            <person name="Klaenhammer T.R."/>
            <person name="Caufield P.W."/>
            <person name="Cui Y."/>
            <person name="Zhang H."/>
            <person name="O'Toole P.W."/>
        </authorList>
    </citation>
    <scope>NUCLEOTIDE SEQUENCE [LARGE SCALE GENOMIC DNA]</scope>
    <source>
        <strain evidence="12 13">DSM 19674</strain>
    </source>
</reference>
<evidence type="ECO:0000256" key="5">
    <source>
        <dbReference type="ARBA" id="ARBA00013950"/>
    </source>
</evidence>
<evidence type="ECO:0000256" key="10">
    <source>
        <dbReference type="PROSITE-ProRule" id="PRU00524"/>
    </source>
</evidence>
<dbReference type="InterPro" id="IPR001783">
    <property type="entry name" value="Lumazine-bd"/>
</dbReference>
<dbReference type="EMBL" id="AZDY01000037">
    <property type="protein sequence ID" value="KRK82982.1"/>
    <property type="molecule type" value="Genomic_DNA"/>
</dbReference>
<feature type="domain" description="Lumazine-binding" evidence="11">
    <location>
        <begin position="95"/>
        <end position="191"/>
    </location>
</feature>
<evidence type="ECO:0000313" key="13">
    <source>
        <dbReference type="Proteomes" id="UP000051515"/>
    </source>
</evidence>
<comment type="function">
    <text evidence="2">Catalyzes the dismutation of two molecules of 6,7-dimethyl-8-ribityllumazine, resulting in the formation of riboflavin and 5-amino-6-(D-ribitylamino)uracil.</text>
</comment>
<evidence type="ECO:0000259" key="11">
    <source>
        <dbReference type="PROSITE" id="PS51177"/>
    </source>
</evidence>
<dbReference type="PATRIC" id="fig|1423788.3.peg.1844"/>
<evidence type="ECO:0000256" key="6">
    <source>
        <dbReference type="ARBA" id="ARBA00022619"/>
    </source>
</evidence>
<dbReference type="Gene3D" id="2.40.30.20">
    <property type="match status" value="2"/>
</dbReference>
<dbReference type="PIRSF" id="PIRSF000498">
    <property type="entry name" value="Riboflavin_syn_A"/>
    <property type="match status" value="1"/>
</dbReference>
<dbReference type="PROSITE" id="PS51177">
    <property type="entry name" value="LUMAZINE_BIND"/>
    <property type="match status" value="2"/>
</dbReference>
<dbReference type="RefSeq" id="WP_056952188.1">
    <property type="nucleotide sequence ID" value="NZ_AZDY01000037.1"/>
</dbReference>
<proteinExistence type="predicted"/>
<dbReference type="GO" id="GO:0009231">
    <property type="term" value="P:riboflavin biosynthetic process"/>
    <property type="evidence" value="ECO:0007669"/>
    <property type="project" value="UniProtKB-KW"/>
</dbReference>
<accession>A0A0R1KHN4</accession>
<dbReference type="InterPro" id="IPR023366">
    <property type="entry name" value="ATP_synth_asu-like_sf"/>
</dbReference>
<name>A0A0R1KHN4_9LACO</name>
<dbReference type="AlphaFoldDB" id="A0A0R1KHN4"/>
<dbReference type="PANTHER" id="PTHR21098:SF0">
    <property type="entry name" value="RIBOFLAVIN SYNTHASE"/>
    <property type="match status" value="1"/>
</dbReference>
<evidence type="ECO:0000256" key="7">
    <source>
        <dbReference type="ARBA" id="ARBA00022679"/>
    </source>
</evidence>
<keyword evidence="13" id="KW-1185">Reference proteome</keyword>
<dbReference type="Proteomes" id="UP000051515">
    <property type="component" value="Unassembled WGS sequence"/>
</dbReference>
<keyword evidence="6" id="KW-0686">Riboflavin biosynthesis</keyword>
<sequence length="199" mass="21799">MFTGIVKDIGRVIAIKESKDNFILTIGHHLESVHLGDSISIDGICLTVTNQEAQQFQVEVMPETVKRTNIADFTPDEKVDLEPALKPTDEMGGHFVLGHIDTTGKLIQKEIAGNSTLLTFSIAPEYLPDLVEKGSIAINGVSLTLIKVTKQNFQVGIIPYTSKETVLSALSIGQTVNLETDILGKYINQAFQRGYQNDN</sequence>
<dbReference type="EC" id="2.5.1.9" evidence="4 9"/>
<evidence type="ECO:0000256" key="9">
    <source>
        <dbReference type="NCBIfam" id="TIGR00187"/>
    </source>
</evidence>
<evidence type="ECO:0000256" key="4">
    <source>
        <dbReference type="ARBA" id="ARBA00012827"/>
    </source>
</evidence>
<gene>
    <name evidence="12" type="ORF">FC78_GL001788</name>
</gene>
<dbReference type="NCBIfam" id="NF006767">
    <property type="entry name" value="PRK09289.1"/>
    <property type="match status" value="1"/>
</dbReference>
<protein>
    <recommendedName>
        <fullName evidence="5 9">Riboflavin synthase</fullName>
        <ecNumber evidence="4 9">2.5.1.9</ecNumber>
    </recommendedName>
</protein>
<keyword evidence="8" id="KW-0677">Repeat</keyword>
<comment type="caution">
    <text evidence="12">The sequence shown here is derived from an EMBL/GenBank/DDBJ whole genome shotgun (WGS) entry which is preliminary data.</text>
</comment>
<evidence type="ECO:0000256" key="8">
    <source>
        <dbReference type="ARBA" id="ARBA00022737"/>
    </source>
</evidence>
<comment type="catalytic activity">
    <reaction evidence="1">
        <text>2 6,7-dimethyl-8-(1-D-ribityl)lumazine + H(+) = 5-amino-6-(D-ribitylamino)uracil + riboflavin</text>
        <dbReference type="Rhea" id="RHEA:20772"/>
        <dbReference type="ChEBI" id="CHEBI:15378"/>
        <dbReference type="ChEBI" id="CHEBI:15934"/>
        <dbReference type="ChEBI" id="CHEBI:57986"/>
        <dbReference type="ChEBI" id="CHEBI:58201"/>
        <dbReference type="EC" id="2.5.1.9"/>
    </reaction>
</comment>
<dbReference type="GO" id="GO:0004746">
    <property type="term" value="F:riboflavin synthase activity"/>
    <property type="evidence" value="ECO:0007669"/>
    <property type="project" value="UniProtKB-UniRule"/>
</dbReference>
<dbReference type="Pfam" id="PF00677">
    <property type="entry name" value="Lum_binding"/>
    <property type="match status" value="2"/>
</dbReference>
<dbReference type="FunFam" id="2.40.30.20:FF:000004">
    <property type="entry name" value="Riboflavin synthase, alpha subunit"/>
    <property type="match status" value="1"/>
</dbReference>
<evidence type="ECO:0000256" key="2">
    <source>
        <dbReference type="ARBA" id="ARBA00002803"/>
    </source>
</evidence>
<organism evidence="12 13">
    <name type="scientific">Companilactobacillus bobalius DSM 19674</name>
    <dbReference type="NCBI Taxonomy" id="1423788"/>
    <lineage>
        <taxon>Bacteria</taxon>
        <taxon>Bacillati</taxon>
        <taxon>Bacillota</taxon>
        <taxon>Bacilli</taxon>
        <taxon>Lactobacillales</taxon>
        <taxon>Lactobacillaceae</taxon>
        <taxon>Companilactobacillus</taxon>
        <taxon>Companilactobacillus bobalius</taxon>
    </lineage>
</organism>
<dbReference type="STRING" id="1423788.FC78_GL001788"/>
<feature type="domain" description="Lumazine-binding" evidence="11">
    <location>
        <begin position="1"/>
        <end position="94"/>
    </location>
</feature>
<evidence type="ECO:0000256" key="3">
    <source>
        <dbReference type="ARBA" id="ARBA00004887"/>
    </source>
</evidence>
<feature type="repeat" description="Lumazine-binding" evidence="10">
    <location>
        <begin position="1"/>
        <end position="94"/>
    </location>
</feature>